<gene>
    <name evidence="2" type="ORF">P153DRAFT_401027</name>
</gene>
<evidence type="ECO:0000313" key="3">
    <source>
        <dbReference type="Proteomes" id="UP000799771"/>
    </source>
</evidence>
<feature type="compositionally biased region" description="Low complexity" evidence="1">
    <location>
        <begin position="95"/>
        <end position="107"/>
    </location>
</feature>
<name>A0A6A6A1G5_9PLEO</name>
<organism evidence="2 3">
    <name type="scientific">Dothidotthia symphoricarpi CBS 119687</name>
    <dbReference type="NCBI Taxonomy" id="1392245"/>
    <lineage>
        <taxon>Eukaryota</taxon>
        <taxon>Fungi</taxon>
        <taxon>Dikarya</taxon>
        <taxon>Ascomycota</taxon>
        <taxon>Pezizomycotina</taxon>
        <taxon>Dothideomycetes</taxon>
        <taxon>Pleosporomycetidae</taxon>
        <taxon>Pleosporales</taxon>
        <taxon>Dothidotthiaceae</taxon>
        <taxon>Dothidotthia</taxon>
    </lineage>
</organism>
<dbReference type="Proteomes" id="UP000799771">
    <property type="component" value="Unassembled WGS sequence"/>
</dbReference>
<accession>A0A6A6A1G5</accession>
<keyword evidence="3" id="KW-1185">Reference proteome</keyword>
<evidence type="ECO:0000256" key="1">
    <source>
        <dbReference type="SAM" id="MobiDB-lite"/>
    </source>
</evidence>
<dbReference type="RefSeq" id="XP_033518794.1">
    <property type="nucleotide sequence ID" value="XM_033671876.1"/>
</dbReference>
<reference evidence="2" key="1">
    <citation type="journal article" date="2020" name="Stud. Mycol.">
        <title>101 Dothideomycetes genomes: a test case for predicting lifestyles and emergence of pathogens.</title>
        <authorList>
            <person name="Haridas S."/>
            <person name="Albert R."/>
            <person name="Binder M."/>
            <person name="Bloem J."/>
            <person name="Labutti K."/>
            <person name="Salamov A."/>
            <person name="Andreopoulos B."/>
            <person name="Baker S."/>
            <person name="Barry K."/>
            <person name="Bills G."/>
            <person name="Bluhm B."/>
            <person name="Cannon C."/>
            <person name="Castanera R."/>
            <person name="Culley D."/>
            <person name="Daum C."/>
            <person name="Ezra D."/>
            <person name="Gonzalez J."/>
            <person name="Henrissat B."/>
            <person name="Kuo A."/>
            <person name="Liang C."/>
            <person name="Lipzen A."/>
            <person name="Lutzoni F."/>
            <person name="Magnuson J."/>
            <person name="Mondo S."/>
            <person name="Nolan M."/>
            <person name="Ohm R."/>
            <person name="Pangilinan J."/>
            <person name="Park H.-J."/>
            <person name="Ramirez L."/>
            <person name="Alfaro M."/>
            <person name="Sun H."/>
            <person name="Tritt A."/>
            <person name="Yoshinaga Y."/>
            <person name="Zwiers L.-H."/>
            <person name="Turgeon B."/>
            <person name="Goodwin S."/>
            <person name="Spatafora J."/>
            <person name="Crous P."/>
            <person name="Grigoriev I."/>
        </authorList>
    </citation>
    <scope>NUCLEOTIDE SEQUENCE</scope>
    <source>
        <strain evidence="2">CBS 119687</strain>
    </source>
</reference>
<dbReference type="AlphaFoldDB" id="A0A6A6A1G5"/>
<evidence type="ECO:0000313" key="2">
    <source>
        <dbReference type="EMBL" id="KAF2124401.1"/>
    </source>
</evidence>
<sequence length="130" mass="14323">MERCWISDERMNEYSAPCFAFLYRECVLLSSSHLAIVSTILKTSNPLSVQNSAHTPPLPTLPNTPQHVQRHHHPLASLPPPRPHPRPLLPRRLHGPAPDQRPAQPAATRHPYEEAGVEFPGLCVGVGGVA</sequence>
<dbReference type="GeneID" id="54412308"/>
<feature type="compositionally biased region" description="Basic residues" evidence="1">
    <location>
        <begin position="83"/>
        <end position="94"/>
    </location>
</feature>
<protein>
    <submittedName>
        <fullName evidence="2">Uncharacterized protein</fullName>
    </submittedName>
</protein>
<feature type="region of interest" description="Disordered" evidence="1">
    <location>
        <begin position="47"/>
        <end position="110"/>
    </location>
</feature>
<dbReference type="EMBL" id="ML977519">
    <property type="protein sequence ID" value="KAF2124401.1"/>
    <property type="molecule type" value="Genomic_DNA"/>
</dbReference>
<proteinExistence type="predicted"/>